<dbReference type="OrthoDB" id="9800202at2"/>
<accession>A0A4R6BUF6</accession>
<feature type="transmembrane region" description="Helical" evidence="5">
    <location>
        <begin position="97"/>
        <end position="119"/>
    </location>
</feature>
<keyword evidence="2 5" id="KW-0812">Transmembrane</keyword>
<evidence type="ECO:0000313" key="7">
    <source>
        <dbReference type="EMBL" id="TDM11940.1"/>
    </source>
</evidence>
<evidence type="ECO:0000256" key="4">
    <source>
        <dbReference type="ARBA" id="ARBA00023136"/>
    </source>
</evidence>
<comment type="subcellular location">
    <subcellularLocation>
        <location evidence="1">Endomembrane system</location>
        <topology evidence="1">Multi-pass membrane protein</topology>
    </subcellularLocation>
</comment>
<feature type="transmembrane region" description="Helical" evidence="5">
    <location>
        <begin position="52"/>
        <end position="76"/>
    </location>
</feature>
<proteinExistence type="predicted"/>
<keyword evidence="4 5" id="KW-0472">Membrane</keyword>
<evidence type="ECO:0000256" key="1">
    <source>
        <dbReference type="ARBA" id="ARBA00004127"/>
    </source>
</evidence>
<dbReference type="AlphaFoldDB" id="A0A4R6BUF6"/>
<name>A0A4R6BUF6_9STAP</name>
<sequence>MNQLKKFARQMKRQMLTLYFAAQHKDMPFLLKILALLIVSYAISPIDLIPDFIPLIGIIDDLILLPVGIYICYRLIPPHVLREARAMDGDIDIKHQYVIALLIISIWVIFIYFFGRAAYSYLQIHL</sequence>
<evidence type="ECO:0000256" key="5">
    <source>
        <dbReference type="SAM" id="Phobius"/>
    </source>
</evidence>
<comment type="caution">
    <text evidence="7">The sequence shown here is derived from an EMBL/GenBank/DDBJ whole genome shotgun (WGS) entry which is preliminary data.</text>
</comment>
<reference evidence="7 8" key="1">
    <citation type="submission" date="2019-01" db="EMBL/GenBank/DDBJ databases">
        <title>Draft genome sequences of the type strains of six Macrococcus species.</title>
        <authorList>
            <person name="Mazhar S."/>
            <person name="Altermann E."/>
            <person name="Hill C."/>
            <person name="Mcauliffe O."/>
        </authorList>
    </citation>
    <scope>NUCLEOTIDE SEQUENCE [LARGE SCALE GENOMIC DNA]</scope>
    <source>
        <strain evidence="7 8">CCM4815</strain>
    </source>
</reference>
<organism evidence="7 8">
    <name type="scientific">Macrococcus lamae</name>
    <dbReference type="NCBI Taxonomy" id="198484"/>
    <lineage>
        <taxon>Bacteria</taxon>
        <taxon>Bacillati</taxon>
        <taxon>Bacillota</taxon>
        <taxon>Bacilli</taxon>
        <taxon>Bacillales</taxon>
        <taxon>Staphylococcaceae</taxon>
        <taxon>Macrococcus</taxon>
    </lineage>
</organism>
<dbReference type="Proteomes" id="UP000294802">
    <property type="component" value="Unassembled WGS sequence"/>
</dbReference>
<gene>
    <name evidence="7" type="ORF">ERX29_04935</name>
</gene>
<evidence type="ECO:0000313" key="8">
    <source>
        <dbReference type="Proteomes" id="UP000294802"/>
    </source>
</evidence>
<evidence type="ECO:0000256" key="2">
    <source>
        <dbReference type="ARBA" id="ARBA00022692"/>
    </source>
</evidence>
<dbReference type="RefSeq" id="WP_133443590.1">
    <property type="nucleotide sequence ID" value="NZ_SCWB01000007.1"/>
</dbReference>
<dbReference type="InterPro" id="IPR010652">
    <property type="entry name" value="DUF1232"/>
</dbReference>
<keyword evidence="3 5" id="KW-1133">Transmembrane helix</keyword>
<keyword evidence="8" id="KW-1185">Reference proteome</keyword>
<feature type="domain" description="DUF1232" evidence="6">
    <location>
        <begin position="32"/>
        <end position="66"/>
    </location>
</feature>
<dbReference type="EMBL" id="SCWB01000007">
    <property type="protein sequence ID" value="TDM11940.1"/>
    <property type="molecule type" value="Genomic_DNA"/>
</dbReference>
<evidence type="ECO:0000259" key="6">
    <source>
        <dbReference type="Pfam" id="PF06803"/>
    </source>
</evidence>
<dbReference type="Pfam" id="PF06803">
    <property type="entry name" value="DUF1232"/>
    <property type="match status" value="1"/>
</dbReference>
<evidence type="ECO:0000256" key="3">
    <source>
        <dbReference type="ARBA" id="ARBA00022989"/>
    </source>
</evidence>
<dbReference type="GO" id="GO:0012505">
    <property type="term" value="C:endomembrane system"/>
    <property type="evidence" value="ECO:0007669"/>
    <property type="project" value="UniProtKB-SubCell"/>
</dbReference>
<protein>
    <submittedName>
        <fullName evidence="7">DUF1232 domain-containing protein</fullName>
    </submittedName>
</protein>